<keyword evidence="7" id="KW-0325">Glycoprotein</keyword>
<evidence type="ECO:0000256" key="6">
    <source>
        <dbReference type="ARBA" id="ARBA00023157"/>
    </source>
</evidence>
<comment type="caution">
    <text evidence="10">The sequence shown here is derived from an EMBL/GenBank/DDBJ whole genome shotgun (WGS) entry which is preliminary data.</text>
</comment>
<feature type="chain" id="PRO_5041670257" description="FAD-binding PCMH-type domain-containing protein" evidence="8">
    <location>
        <begin position="24"/>
        <end position="539"/>
    </location>
</feature>
<dbReference type="InterPro" id="IPR006094">
    <property type="entry name" value="Oxid_FAD_bind_N"/>
</dbReference>
<proteinExistence type="inferred from homology"/>
<name>A0AA88VTZ8_9ASTE</name>
<protein>
    <recommendedName>
        <fullName evidence="9">FAD-binding PCMH-type domain-containing protein</fullName>
    </recommendedName>
</protein>
<dbReference type="PANTHER" id="PTHR32448">
    <property type="entry name" value="OS08G0158400 PROTEIN"/>
    <property type="match status" value="1"/>
</dbReference>
<dbReference type="EMBL" id="JAVXUP010001176">
    <property type="protein sequence ID" value="KAK3014967.1"/>
    <property type="molecule type" value="Genomic_DNA"/>
</dbReference>
<dbReference type="GO" id="GO:0016491">
    <property type="term" value="F:oxidoreductase activity"/>
    <property type="evidence" value="ECO:0007669"/>
    <property type="project" value="InterPro"/>
</dbReference>
<dbReference type="PROSITE" id="PS51387">
    <property type="entry name" value="FAD_PCMH"/>
    <property type="match status" value="1"/>
</dbReference>
<evidence type="ECO:0000313" key="10">
    <source>
        <dbReference type="EMBL" id="KAK3014967.1"/>
    </source>
</evidence>
<evidence type="ECO:0000256" key="2">
    <source>
        <dbReference type="ARBA" id="ARBA00005466"/>
    </source>
</evidence>
<keyword evidence="4 8" id="KW-0732">Signal</keyword>
<reference evidence="10" key="1">
    <citation type="submission" date="2022-12" db="EMBL/GenBank/DDBJ databases">
        <title>Draft genome assemblies for two species of Escallonia (Escalloniales).</title>
        <authorList>
            <person name="Chanderbali A."/>
            <person name="Dervinis C."/>
            <person name="Anghel I."/>
            <person name="Soltis D."/>
            <person name="Soltis P."/>
            <person name="Zapata F."/>
        </authorList>
    </citation>
    <scope>NUCLEOTIDE SEQUENCE</scope>
    <source>
        <strain evidence="10">UCBG64.0493</strain>
        <tissue evidence="10">Leaf</tissue>
    </source>
</reference>
<evidence type="ECO:0000256" key="8">
    <source>
        <dbReference type="SAM" id="SignalP"/>
    </source>
</evidence>
<keyword evidence="6" id="KW-1015">Disulfide bond</keyword>
<evidence type="ECO:0000256" key="4">
    <source>
        <dbReference type="ARBA" id="ARBA00022729"/>
    </source>
</evidence>
<dbReference type="Pfam" id="PF08031">
    <property type="entry name" value="BBE"/>
    <property type="match status" value="1"/>
</dbReference>
<evidence type="ECO:0000256" key="1">
    <source>
        <dbReference type="ARBA" id="ARBA00001974"/>
    </source>
</evidence>
<dbReference type="SUPFAM" id="SSF56176">
    <property type="entry name" value="FAD-binding/transporter-associated domain-like"/>
    <property type="match status" value="1"/>
</dbReference>
<dbReference type="FunFam" id="3.30.43.10:FF:000004">
    <property type="entry name" value="Berberine bridge enzyme-like 15"/>
    <property type="match status" value="1"/>
</dbReference>
<evidence type="ECO:0000313" key="11">
    <source>
        <dbReference type="Proteomes" id="UP001188597"/>
    </source>
</evidence>
<dbReference type="GO" id="GO:0071949">
    <property type="term" value="F:FAD binding"/>
    <property type="evidence" value="ECO:0007669"/>
    <property type="project" value="InterPro"/>
</dbReference>
<feature type="domain" description="FAD-binding PCMH-type" evidence="9">
    <location>
        <begin position="74"/>
        <end position="250"/>
    </location>
</feature>
<dbReference type="Gene3D" id="3.30.43.10">
    <property type="entry name" value="Uridine Diphospho-n-acetylenolpyruvylglucosamine Reductase, domain 2"/>
    <property type="match status" value="1"/>
</dbReference>
<organism evidence="10 11">
    <name type="scientific">Escallonia herrerae</name>
    <dbReference type="NCBI Taxonomy" id="1293975"/>
    <lineage>
        <taxon>Eukaryota</taxon>
        <taxon>Viridiplantae</taxon>
        <taxon>Streptophyta</taxon>
        <taxon>Embryophyta</taxon>
        <taxon>Tracheophyta</taxon>
        <taxon>Spermatophyta</taxon>
        <taxon>Magnoliopsida</taxon>
        <taxon>eudicotyledons</taxon>
        <taxon>Gunneridae</taxon>
        <taxon>Pentapetalae</taxon>
        <taxon>asterids</taxon>
        <taxon>campanulids</taxon>
        <taxon>Escalloniales</taxon>
        <taxon>Escalloniaceae</taxon>
        <taxon>Escallonia</taxon>
    </lineage>
</organism>
<evidence type="ECO:0000256" key="5">
    <source>
        <dbReference type="ARBA" id="ARBA00022827"/>
    </source>
</evidence>
<dbReference type="Proteomes" id="UP001188597">
    <property type="component" value="Unassembled WGS sequence"/>
</dbReference>
<evidence type="ECO:0000256" key="3">
    <source>
        <dbReference type="ARBA" id="ARBA00022630"/>
    </source>
</evidence>
<keyword evidence="5" id="KW-0274">FAD</keyword>
<feature type="signal peptide" evidence="8">
    <location>
        <begin position="1"/>
        <end position="23"/>
    </location>
</feature>
<evidence type="ECO:0000256" key="7">
    <source>
        <dbReference type="ARBA" id="ARBA00023180"/>
    </source>
</evidence>
<dbReference type="AlphaFoldDB" id="A0AA88VTZ8"/>
<dbReference type="InterPro" id="IPR016166">
    <property type="entry name" value="FAD-bd_PCMH"/>
</dbReference>
<dbReference type="InterPro" id="IPR012951">
    <property type="entry name" value="BBE"/>
</dbReference>
<dbReference type="InterPro" id="IPR016167">
    <property type="entry name" value="FAD-bd_PCMH_sub1"/>
</dbReference>
<keyword evidence="11" id="KW-1185">Reference proteome</keyword>
<keyword evidence="3" id="KW-0285">Flavoprotein</keyword>
<accession>A0AA88VTZ8</accession>
<sequence length="539" mass="60342">MNMPKRTSLLAFAFVLLPSSLLAASAQNSTDDLAQCLTNRTENFTGLIRVIHTPQDPTYTPIYELLLQELRFMTNSTPKPWVIVTALKESHIQATIYCSKKHGFQIRIRSGGHDFEGSSYISEVPFVVLDLFQFHSIDIDVETATAWVHSGATLGQLYYEISQKSRTLAFPAGYWSTVGVGGHLAGGGYGALLRKYGLAADNVIDAIVIDVNGTILNRSSMGEDLFWAIRGGGHGNFGVIVSWKVKLVAVPETVTVFKVSRTLEQNATALVHRWQYVAPTIHEDLTMTLRISSVDAPQQIPNRTMLIGFESLFLGGADRLQVLMNASFPELGLTREDCREMSWIESVLMLADIFPNGSSPAILLNRTAVPKQYTKQKADYVEKPISVEGLEGIWKVFSEIEAEAGGMNWTPYGGRMSEIPDSEIAYPHRAGNIFLIYEAVYWNGEKIGPVSPRHVRWVRKLHRYLTPYVSKNPRSAYANYRDYDLGTNNIIPFDNQSVSWGIQYFKNNFKRLVQVKTKVDPGNFFQNEQSIPPSKVTRS</sequence>
<dbReference type="InterPro" id="IPR016169">
    <property type="entry name" value="FAD-bd_PCMH_sub2"/>
</dbReference>
<dbReference type="InterPro" id="IPR036318">
    <property type="entry name" value="FAD-bd_PCMH-like_sf"/>
</dbReference>
<dbReference type="Gene3D" id="3.40.462.20">
    <property type="match status" value="1"/>
</dbReference>
<dbReference type="Gene3D" id="3.30.465.10">
    <property type="match status" value="1"/>
</dbReference>
<gene>
    <name evidence="10" type="ORF">RJ639_009199</name>
</gene>
<dbReference type="Pfam" id="PF01565">
    <property type="entry name" value="FAD_binding_4"/>
    <property type="match status" value="1"/>
</dbReference>
<comment type="similarity">
    <text evidence="2">Belongs to the oxygen-dependent FAD-linked oxidoreductase family.</text>
</comment>
<evidence type="ECO:0000259" key="9">
    <source>
        <dbReference type="PROSITE" id="PS51387"/>
    </source>
</evidence>
<comment type="cofactor">
    <cofactor evidence="1">
        <name>FAD</name>
        <dbReference type="ChEBI" id="CHEBI:57692"/>
    </cofactor>
</comment>